<dbReference type="STRING" id="926556.Echvi_1944"/>
<dbReference type="EMBL" id="CP003346">
    <property type="protein sequence ID" value="AGA78198.1"/>
    <property type="molecule type" value="Genomic_DNA"/>
</dbReference>
<organism evidence="2 3">
    <name type="scientific">Echinicola vietnamensis (strain DSM 17526 / LMG 23754 / KMM 6221)</name>
    <dbReference type="NCBI Taxonomy" id="926556"/>
    <lineage>
        <taxon>Bacteria</taxon>
        <taxon>Pseudomonadati</taxon>
        <taxon>Bacteroidota</taxon>
        <taxon>Cytophagia</taxon>
        <taxon>Cytophagales</taxon>
        <taxon>Cyclobacteriaceae</taxon>
        <taxon>Echinicola</taxon>
    </lineage>
</organism>
<proteinExistence type="predicted"/>
<gene>
    <name evidence="2" type="ordered locus">Echvi_1944</name>
</gene>
<dbReference type="RefSeq" id="WP_015265759.1">
    <property type="nucleotide sequence ID" value="NC_019904.1"/>
</dbReference>
<dbReference type="HOGENOM" id="CLU_109280_0_0_10"/>
<name>L0FYT0_ECHVK</name>
<dbReference type="PATRIC" id="fig|926556.3.peg.2064"/>
<evidence type="ECO:0000313" key="2">
    <source>
        <dbReference type="EMBL" id="AGA78198.1"/>
    </source>
</evidence>
<sequence length="212" mass="24789">MISIKRLLLLIALGVALTLPRTGRGQAHEATQLMLNFEKLLQFKNILKDMYKGYRILSTGYNTVKGIAEGNFKLHEAFLDGLWLASPEVRKYYRVADIVRYQQFILREYRNTYSYLAATGRFSPEELVYLLGVYERLFKQSLQNLDELTLVLTSGKLRMSDYERIEAIDRVYENMKDVLGILRDINHQVGSLAKQRQQWENQARQLKEIYTP</sequence>
<feature type="coiled-coil region" evidence="1">
    <location>
        <begin position="182"/>
        <end position="209"/>
    </location>
</feature>
<dbReference type="AlphaFoldDB" id="L0FYT0"/>
<dbReference type="KEGG" id="evi:Echvi_1944"/>
<protein>
    <recommendedName>
        <fullName evidence="4">TerB family tellurite resistance protein</fullName>
    </recommendedName>
</protein>
<dbReference type="OrthoDB" id="826958at2"/>
<reference evidence="3" key="1">
    <citation type="submission" date="2012-02" db="EMBL/GenBank/DDBJ databases">
        <title>The complete genome of Echinicola vietnamensis DSM 17526.</title>
        <authorList>
            <person name="Lucas S."/>
            <person name="Copeland A."/>
            <person name="Lapidus A."/>
            <person name="Glavina del Rio T."/>
            <person name="Dalin E."/>
            <person name="Tice H."/>
            <person name="Bruce D."/>
            <person name="Goodwin L."/>
            <person name="Pitluck S."/>
            <person name="Peters L."/>
            <person name="Ovchinnikova G."/>
            <person name="Teshima H."/>
            <person name="Kyrpides N."/>
            <person name="Mavromatis K."/>
            <person name="Ivanova N."/>
            <person name="Brettin T."/>
            <person name="Detter J.C."/>
            <person name="Han C."/>
            <person name="Larimer F."/>
            <person name="Land M."/>
            <person name="Hauser L."/>
            <person name="Markowitz V."/>
            <person name="Cheng J.-F."/>
            <person name="Hugenholtz P."/>
            <person name="Woyke T."/>
            <person name="Wu D."/>
            <person name="Brambilla E."/>
            <person name="Klenk H.-P."/>
            <person name="Eisen J.A."/>
        </authorList>
    </citation>
    <scope>NUCLEOTIDE SEQUENCE [LARGE SCALE GENOMIC DNA]</scope>
    <source>
        <strain evidence="3">DSM 17526 / LMG 23754 / KMM 6221</strain>
    </source>
</reference>
<dbReference type="eggNOG" id="COG0497">
    <property type="taxonomic scope" value="Bacteria"/>
</dbReference>
<evidence type="ECO:0008006" key="4">
    <source>
        <dbReference type="Google" id="ProtNLM"/>
    </source>
</evidence>
<dbReference type="Proteomes" id="UP000010796">
    <property type="component" value="Chromosome"/>
</dbReference>
<evidence type="ECO:0000313" key="3">
    <source>
        <dbReference type="Proteomes" id="UP000010796"/>
    </source>
</evidence>
<keyword evidence="1" id="KW-0175">Coiled coil</keyword>
<evidence type="ECO:0000256" key="1">
    <source>
        <dbReference type="SAM" id="Coils"/>
    </source>
</evidence>
<accession>L0FYT0</accession>
<keyword evidence="3" id="KW-1185">Reference proteome</keyword>